<organism evidence="2 3">
    <name type="scientific">Ficus carica</name>
    <name type="common">Common fig</name>
    <dbReference type="NCBI Taxonomy" id="3494"/>
    <lineage>
        <taxon>Eukaryota</taxon>
        <taxon>Viridiplantae</taxon>
        <taxon>Streptophyta</taxon>
        <taxon>Embryophyta</taxon>
        <taxon>Tracheophyta</taxon>
        <taxon>Spermatophyta</taxon>
        <taxon>Magnoliopsida</taxon>
        <taxon>eudicotyledons</taxon>
        <taxon>Gunneridae</taxon>
        <taxon>Pentapetalae</taxon>
        <taxon>rosids</taxon>
        <taxon>fabids</taxon>
        <taxon>Rosales</taxon>
        <taxon>Moraceae</taxon>
        <taxon>Ficeae</taxon>
        <taxon>Ficus</taxon>
    </lineage>
</organism>
<keyword evidence="3" id="KW-1185">Reference proteome</keyword>
<feature type="compositionally biased region" description="Acidic residues" evidence="1">
    <location>
        <begin position="19"/>
        <end position="38"/>
    </location>
</feature>
<dbReference type="EMBL" id="BTGU01000001">
    <property type="protein sequence ID" value="GMN25727.1"/>
    <property type="molecule type" value="Genomic_DNA"/>
</dbReference>
<reference evidence="2" key="1">
    <citation type="submission" date="2023-07" db="EMBL/GenBank/DDBJ databases">
        <title>draft genome sequence of fig (Ficus carica).</title>
        <authorList>
            <person name="Takahashi T."/>
            <person name="Nishimura K."/>
        </authorList>
    </citation>
    <scope>NUCLEOTIDE SEQUENCE</scope>
</reference>
<evidence type="ECO:0000256" key="1">
    <source>
        <dbReference type="SAM" id="MobiDB-lite"/>
    </source>
</evidence>
<evidence type="ECO:0000313" key="2">
    <source>
        <dbReference type="EMBL" id="GMN25727.1"/>
    </source>
</evidence>
<dbReference type="AlphaFoldDB" id="A0AA87YZU2"/>
<sequence>MRTTKRIYGDDYEGTPYEYDGEYCEDGDVDEDEDEDED</sequence>
<proteinExistence type="predicted"/>
<protein>
    <submittedName>
        <fullName evidence="2">Uncharacterized protein</fullName>
    </submittedName>
</protein>
<name>A0AA87YZU2_FICCA</name>
<feature type="region of interest" description="Disordered" evidence="1">
    <location>
        <begin position="1"/>
        <end position="38"/>
    </location>
</feature>
<comment type="caution">
    <text evidence="2">The sequence shown here is derived from an EMBL/GenBank/DDBJ whole genome shotgun (WGS) entry which is preliminary data.</text>
</comment>
<accession>A0AA87YZU2</accession>
<evidence type="ECO:0000313" key="3">
    <source>
        <dbReference type="Proteomes" id="UP001187192"/>
    </source>
</evidence>
<gene>
    <name evidence="2" type="ORF">TIFTF001_001047</name>
</gene>
<dbReference type="Proteomes" id="UP001187192">
    <property type="component" value="Unassembled WGS sequence"/>
</dbReference>